<keyword evidence="2" id="KW-1185">Reference proteome</keyword>
<name>A0A9P4JKM9_9PLEO</name>
<evidence type="ECO:0000313" key="1">
    <source>
        <dbReference type="EMBL" id="KAF2199916.1"/>
    </source>
</evidence>
<dbReference type="Proteomes" id="UP000799536">
    <property type="component" value="Unassembled WGS sequence"/>
</dbReference>
<gene>
    <name evidence="1" type="ORF">GQ43DRAFT_375124</name>
</gene>
<protein>
    <submittedName>
        <fullName evidence="1">Uncharacterized protein</fullName>
    </submittedName>
</protein>
<evidence type="ECO:0000313" key="2">
    <source>
        <dbReference type="Proteomes" id="UP000799536"/>
    </source>
</evidence>
<dbReference type="OrthoDB" id="3943630at2759"/>
<feature type="non-terminal residue" evidence="1">
    <location>
        <position position="1"/>
    </location>
</feature>
<dbReference type="AlphaFoldDB" id="A0A9P4JKM9"/>
<comment type="caution">
    <text evidence="1">The sequence shown here is derived from an EMBL/GenBank/DDBJ whole genome shotgun (WGS) entry which is preliminary data.</text>
</comment>
<accession>A0A9P4JKM9</accession>
<dbReference type="EMBL" id="ML994049">
    <property type="protein sequence ID" value="KAF2199916.1"/>
    <property type="molecule type" value="Genomic_DNA"/>
</dbReference>
<reference evidence="1" key="1">
    <citation type="journal article" date="2020" name="Stud. Mycol.">
        <title>101 Dothideomycetes genomes: a test case for predicting lifestyles and emergence of pathogens.</title>
        <authorList>
            <person name="Haridas S."/>
            <person name="Albert R."/>
            <person name="Binder M."/>
            <person name="Bloem J."/>
            <person name="Labutti K."/>
            <person name="Salamov A."/>
            <person name="Andreopoulos B."/>
            <person name="Baker S."/>
            <person name="Barry K."/>
            <person name="Bills G."/>
            <person name="Bluhm B."/>
            <person name="Cannon C."/>
            <person name="Castanera R."/>
            <person name="Culley D."/>
            <person name="Daum C."/>
            <person name="Ezra D."/>
            <person name="Gonzalez J."/>
            <person name="Henrissat B."/>
            <person name="Kuo A."/>
            <person name="Liang C."/>
            <person name="Lipzen A."/>
            <person name="Lutzoni F."/>
            <person name="Magnuson J."/>
            <person name="Mondo S."/>
            <person name="Nolan M."/>
            <person name="Ohm R."/>
            <person name="Pangilinan J."/>
            <person name="Park H.-J."/>
            <person name="Ramirez L."/>
            <person name="Alfaro M."/>
            <person name="Sun H."/>
            <person name="Tritt A."/>
            <person name="Yoshinaga Y."/>
            <person name="Zwiers L.-H."/>
            <person name="Turgeon B."/>
            <person name="Goodwin S."/>
            <person name="Spatafora J."/>
            <person name="Crous P."/>
            <person name="Grigoriev I."/>
        </authorList>
    </citation>
    <scope>NUCLEOTIDE SEQUENCE</scope>
    <source>
        <strain evidence="1">ATCC 74209</strain>
    </source>
</reference>
<sequence length="60" mass="7118">PQIREIKLFFRWLARSSKGSLETKMRTTSLINKWSDLTRALKLNNNHRFSAPENKEMVEV</sequence>
<organism evidence="1 2">
    <name type="scientific">Delitschia confertaspora ATCC 74209</name>
    <dbReference type="NCBI Taxonomy" id="1513339"/>
    <lineage>
        <taxon>Eukaryota</taxon>
        <taxon>Fungi</taxon>
        <taxon>Dikarya</taxon>
        <taxon>Ascomycota</taxon>
        <taxon>Pezizomycotina</taxon>
        <taxon>Dothideomycetes</taxon>
        <taxon>Pleosporomycetidae</taxon>
        <taxon>Pleosporales</taxon>
        <taxon>Delitschiaceae</taxon>
        <taxon>Delitschia</taxon>
    </lineage>
</organism>
<proteinExistence type="predicted"/>